<dbReference type="InterPro" id="IPR010918">
    <property type="entry name" value="PurM-like_C_dom"/>
</dbReference>
<keyword evidence="2" id="KW-0547">Nucleotide-binding</keyword>
<feature type="binding site" evidence="2">
    <location>
        <position position="76"/>
    </location>
    <ligand>
        <name>Mg(2+)</name>
        <dbReference type="ChEBI" id="CHEBI:18420"/>
        <label>2</label>
    </ligand>
</feature>
<dbReference type="EMBL" id="BPFZ01000001">
    <property type="protein sequence ID" value="GIU65897.1"/>
    <property type="molecule type" value="Genomic_DNA"/>
</dbReference>
<comment type="miscellaneous">
    <text evidence="2">Reaction mechanism of ThiL seems to utilize a direct, inline transfer of the gamma-phosphate of ATP to TMP rather than a phosphorylated enzyme intermediate.</text>
</comment>
<feature type="binding site" evidence="2">
    <location>
        <position position="218"/>
    </location>
    <ligand>
        <name>Mg(2+)</name>
        <dbReference type="ChEBI" id="CHEBI:18420"/>
        <label>3</label>
    </ligand>
</feature>
<feature type="binding site" evidence="2">
    <location>
        <position position="76"/>
    </location>
    <ligand>
        <name>Mg(2+)</name>
        <dbReference type="ChEBI" id="CHEBI:18420"/>
        <label>4</label>
    </ligand>
</feature>
<dbReference type="PANTHER" id="PTHR30270:SF0">
    <property type="entry name" value="THIAMINE-MONOPHOSPHATE KINASE"/>
    <property type="match status" value="1"/>
</dbReference>
<feature type="binding site" evidence="2">
    <location>
        <position position="48"/>
    </location>
    <ligand>
        <name>Mg(2+)</name>
        <dbReference type="ChEBI" id="CHEBI:18420"/>
        <label>1</label>
    </ligand>
</feature>
<keyword evidence="2 5" id="KW-0418">Kinase</keyword>
<keyword evidence="2" id="KW-0067">ATP-binding</keyword>
<comment type="catalytic activity">
    <reaction evidence="2">
        <text>thiamine phosphate + ATP = thiamine diphosphate + ADP</text>
        <dbReference type="Rhea" id="RHEA:15913"/>
        <dbReference type="ChEBI" id="CHEBI:30616"/>
        <dbReference type="ChEBI" id="CHEBI:37575"/>
        <dbReference type="ChEBI" id="CHEBI:58937"/>
        <dbReference type="ChEBI" id="CHEBI:456216"/>
        <dbReference type="EC" id="2.7.4.16"/>
    </reaction>
</comment>
<reference evidence="5" key="2">
    <citation type="journal article" date="2023" name="ISME Commun">
        <title>Characterization of a bloom-associated alphaproteobacterial lineage, 'Candidatus Phycosocius': insights into freshwater algal-bacterial interactions.</title>
        <authorList>
            <person name="Tanabe Y."/>
            <person name="Yamaguchi H."/>
            <person name="Yoshida M."/>
            <person name="Kai A."/>
            <person name="Okazaki Y."/>
        </authorList>
    </citation>
    <scope>NUCLEOTIDE SEQUENCE</scope>
    <source>
        <strain evidence="5">BOTRYCO-1</strain>
    </source>
</reference>
<dbReference type="Proteomes" id="UP001161064">
    <property type="component" value="Unassembled WGS sequence"/>
</dbReference>
<dbReference type="InterPro" id="IPR036676">
    <property type="entry name" value="PurM-like_C_sf"/>
</dbReference>
<comment type="similarity">
    <text evidence="2">Belongs to the thiamine-monophosphate kinase family.</text>
</comment>
<gene>
    <name evidence="2 5" type="primary">thiL</name>
    <name evidence="5" type="ORF">PsB1_0051</name>
</gene>
<feature type="binding site" evidence="2">
    <location>
        <position position="32"/>
    </location>
    <ligand>
        <name>Mg(2+)</name>
        <dbReference type="ChEBI" id="CHEBI:18420"/>
        <label>4</label>
    </ligand>
</feature>
<dbReference type="Pfam" id="PF02769">
    <property type="entry name" value="AIRS_C"/>
    <property type="match status" value="1"/>
</dbReference>
<feature type="binding site" evidence="2">
    <location>
        <position position="76"/>
    </location>
    <ligand>
        <name>Mg(2+)</name>
        <dbReference type="ChEBI" id="CHEBI:18420"/>
        <label>3</label>
    </ligand>
</feature>
<organism evidence="5 6">
    <name type="scientific">Candidatus Phycosocius spiralis</name>
    <dbReference type="NCBI Taxonomy" id="2815099"/>
    <lineage>
        <taxon>Bacteria</taxon>
        <taxon>Pseudomonadati</taxon>
        <taxon>Pseudomonadota</taxon>
        <taxon>Alphaproteobacteria</taxon>
        <taxon>Caulobacterales</taxon>
        <taxon>Caulobacterales incertae sedis</taxon>
        <taxon>Candidatus Phycosocius</taxon>
    </lineage>
</organism>
<dbReference type="Gene3D" id="3.30.1330.10">
    <property type="entry name" value="PurM-like, N-terminal domain"/>
    <property type="match status" value="1"/>
</dbReference>
<evidence type="ECO:0000259" key="3">
    <source>
        <dbReference type="Pfam" id="PF00586"/>
    </source>
</evidence>
<comment type="pathway">
    <text evidence="2">Cofactor biosynthesis; thiamine diphosphate biosynthesis; thiamine diphosphate from thiamine phosphate: step 1/1.</text>
</comment>
<accession>A0ABQ4PSB1</accession>
<evidence type="ECO:0000259" key="4">
    <source>
        <dbReference type="Pfam" id="PF02769"/>
    </source>
</evidence>
<feature type="binding site" evidence="2">
    <location>
        <position position="32"/>
    </location>
    <ligand>
        <name>Mg(2+)</name>
        <dbReference type="ChEBI" id="CHEBI:18420"/>
        <label>3</label>
    </ligand>
</feature>
<dbReference type="GO" id="GO:0016301">
    <property type="term" value="F:kinase activity"/>
    <property type="evidence" value="ECO:0007669"/>
    <property type="project" value="UniProtKB-KW"/>
</dbReference>
<dbReference type="Pfam" id="PF00586">
    <property type="entry name" value="AIRS"/>
    <property type="match status" value="1"/>
</dbReference>
<proteinExistence type="inferred from homology"/>
<feature type="binding site" evidence="2">
    <location>
        <position position="329"/>
    </location>
    <ligand>
        <name>substrate</name>
    </ligand>
</feature>
<keyword evidence="1 2" id="KW-0784">Thiamine biosynthesis</keyword>
<dbReference type="SUPFAM" id="SSF55326">
    <property type="entry name" value="PurM N-terminal domain-like"/>
    <property type="match status" value="1"/>
</dbReference>
<dbReference type="CDD" id="cd02194">
    <property type="entry name" value="ThiL"/>
    <property type="match status" value="1"/>
</dbReference>
<protein>
    <recommendedName>
        <fullName evidence="2">Thiamine-monophosphate kinase</fullName>
        <shortName evidence="2">TMP kinase</shortName>
        <shortName evidence="2">Thiamine-phosphate kinase</shortName>
        <ecNumber evidence="2">2.7.4.16</ecNumber>
    </recommendedName>
</protein>
<keyword evidence="2" id="KW-0808">Transferase</keyword>
<feature type="binding site" evidence="2">
    <location>
        <position position="126"/>
    </location>
    <ligand>
        <name>Mg(2+)</name>
        <dbReference type="ChEBI" id="CHEBI:18420"/>
        <label>1</label>
    </ligand>
</feature>
<dbReference type="InterPro" id="IPR016188">
    <property type="entry name" value="PurM-like_N"/>
</dbReference>
<feature type="binding site" evidence="2">
    <location>
        <begin position="125"/>
        <end position="126"/>
    </location>
    <ligand>
        <name>ATP</name>
        <dbReference type="ChEBI" id="CHEBI:30616"/>
    </ligand>
</feature>
<feature type="binding site" evidence="2">
    <location>
        <position position="221"/>
    </location>
    <ligand>
        <name>Mg(2+)</name>
        <dbReference type="ChEBI" id="CHEBI:18420"/>
        <label>5</label>
    </ligand>
</feature>
<feature type="domain" description="PurM-like N-terminal" evidence="3">
    <location>
        <begin position="31"/>
        <end position="142"/>
    </location>
</feature>
<comment type="caution">
    <text evidence="5">The sequence shown here is derived from an EMBL/GenBank/DDBJ whole genome shotgun (WGS) entry which is preliminary data.</text>
</comment>
<comment type="function">
    <text evidence="2">Catalyzes the ATP-dependent phosphorylation of thiamine-monophosphate (TMP) to form thiamine-pyrophosphate (TPP), the active form of vitamin B1.</text>
</comment>
<evidence type="ECO:0000256" key="1">
    <source>
        <dbReference type="ARBA" id="ARBA00022977"/>
    </source>
</evidence>
<evidence type="ECO:0000256" key="2">
    <source>
        <dbReference type="HAMAP-Rule" id="MF_02128"/>
    </source>
</evidence>
<evidence type="ECO:0000313" key="6">
    <source>
        <dbReference type="Proteomes" id="UP001161064"/>
    </source>
</evidence>
<feature type="binding site" evidence="2">
    <location>
        <position position="55"/>
    </location>
    <ligand>
        <name>substrate</name>
    </ligand>
</feature>
<feature type="binding site" evidence="2">
    <location>
        <position position="273"/>
    </location>
    <ligand>
        <name>substrate</name>
    </ligand>
</feature>
<dbReference type="NCBIfam" id="TIGR01379">
    <property type="entry name" value="thiL"/>
    <property type="match status" value="1"/>
</dbReference>
<name>A0ABQ4PSB1_9PROT</name>
<dbReference type="InterPro" id="IPR036921">
    <property type="entry name" value="PurM-like_N_sf"/>
</dbReference>
<feature type="binding site" evidence="2">
    <location>
        <position position="154"/>
    </location>
    <ligand>
        <name>ATP</name>
        <dbReference type="ChEBI" id="CHEBI:30616"/>
    </ligand>
</feature>
<feature type="domain" description="PurM-like C-terminal" evidence="4">
    <location>
        <begin position="158"/>
        <end position="314"/>
    </location>
</feature>
<dbReference type="PIRSF" id="PIRSF005303">
    <property type="entry name" value="Thiam_monoph_kin"/>
    <property type="match status" value="1"/>
</dbReference>
<dbReference type="Gene3D" id="3.90.650.10">
    <property type="entry name" value="PurM-like C-terminal domain"/>
    <property type="match status" value="1"/>
</dbReference>
<dbReference type="EC" id="2.7.4.16" evidence="2"/>
<keyword evidence="2" id="KW-0460">Magnesium</keyword>
<evidence type="ECO:0000313" key="5">
    <source>
        <dbReference type="EMBL" id="GIU65897.1"/>
    </source>
</evidence>
<keyword evidence="6" id="KW-1185">Reference proteome</keyword>
<comment type="caution">
    <text evidence="2">Lacks conserved residue(s) required for the propagation of feature annotation.</text>
</comment>
<feature type="binding site" evidence="2">
    <location>
        <position position="48"/>
    </location>
    <ligand>
        <name>Mg(2+)</name>
        <dbReference type="ChEBI" id="CHEBI:18420"/>
        <label>2</label>
    </ligand>
</feature>
<feature type="binding site" evidence="2">
    <location>
        <position position="46"/>
    </location>
    <ligand>
        <name>Mg(2+)</name>
        <dbReference type="ChEBI" id="CHEBI:18420"/>
        <label>4</label>
    </ligand>
</feature>
<dbReference type="HAMAP" id="MF_02128">
    <property type="entry name" value="TMP_kinase"/>
    <property type="match status" value="1"/>
</dbReference>
<feature type="binding site" evidence="2">
    <location>
        <position position="220"/>
    </location>
    <ligand>
        <name>ATP</name>
        <dbReference type="ChEBI" id="CHEBI:30616"/>
    </ligand>
</feature>
<sequence>MTQKSLHEFGMIKRLLAPLTLGVPGAFELKDDVAQLPHSAYGQVVTCDQIIEGTHFFPDDPLDLVAKHLVRRNLSDLIAKGCRPRGALLTLAWPKAWSLPRLALFIKGLGEDLAELGDHCPLYGGDTSQTSGPLVASLTLIGEPLAASHAPILRSGAKPGDHVYVTGVIGDAYLGLEGRLGKQSVNDLKACQGFALAPLPTPLAMSAPIAHYAHASIDISDGLLADAAHLATNSRVRIELALDCIPLSSEASQWVEKSDNRVDALLNLATGGEDYQALMCVSAEQSEDFINQAQRNGTRLSKVGQCWPGQGLTISYLGQVIRLPKKMGWSVSF</sequence>
<dbReference type="SUPFAM" id="SSF56042">
    <property type="entry name" value="PurM C-terminal domain-like"/>
    <property type="match status" value="1"/>
</dbReference>
<dbReference type="InterPro" id="IPR006283">
    <property type="entry name" value="ThiL-like"/>
</dbReference>
<keyword evidence="2" id="KW-0479">Metal-binding</keyword>
<dbReference type="RefSeq" id="WP_284358363.1">
    <property type="nucleotide sequence ID" value="NZ_BPFZ01000001.1"/>
</dbReference>
<dbReference type="PANTHER" id="PTHR30270">
    <property type="entry name" value="THIAMINE-MONOPHOSPHATE KINASE"/>
    <property type="match status" value="1"/>
</dbReference>
<reference evidence="5" key="1">
    <citation type="submission" date="2021-05" db="EMBL/GenBank/DDBJ databases">
        <authorList>
            <person name="Tanabe Y."/>
        </authorList>
    </citation>
    <scope>NUCLEOTIDE SEQUENCE</scope>
    <source>
        <strain evidence="5">BOTRYCO-1</strain>
    </source>
</reference>